<dbReference type="EMBL" id="BAAATZ010000009">
    <property type="protein sequence ID" value="GAA2726135.1"/>
    <property type="molecule type" value="Genomic_DNA"/>
</dbReference>
<sequence>MELPRAAVLVTEIDGFRAGGPGYSLRFHQDVPGDRWFVDFWPLWCAAVHPQDVHRFIRTCLTVLKRGMFEESAQFFDDGHVNGSVIVDANRDDAGTVWLAVDLNVDFRQDLVGHDAKGRPLYRDHSQTVSFWPGCRFESHQDRDRLLRSLRMLRARLDGLDDPDPPDGTVVVAEFDDFFSDDGDHDRLGLRFHHDEAGDRWFVSLSTEKSICEPVTGFPVRSLPVTRQGLRRFIDAYRHATTDPFEIPAETLLLHYYDHRIVLRSYGFKYDETNEMIFLEGREVDLLLYIECGTGSEFTGRSPDGEPLFSEGKFVWYSSSVSLQDPHSLLRKVTELRDRLDPPGP</sequence>
<accession>A0ABN3U7J5</accession>
<keyword evidence="2" id="KW-1185">Reference proteome</keyword>
<reference evidence="1 2" key="1">
    <citation type="journal article" date="2019" name="Int. J. Syst. Evol. Microbiol.">
        <title>The Global Catalogue of Microorganisms (GCM) 10K type strain sequencing project: providing services to taxonomists for standard genome sequencing and annotation.</title>
        <authorList>
            <consortium name="The Broad Institute Genomics Platform"/>
            <consortium name="The Broad Institute Genome Sequencing Center for Infectious Disease"/>
            <person name="Wu L."/>
            <person name="Ma J."/>
        </authorList>
    </citation>
    <scope>NUCLEOTIDE SEQUENCE [LARGE SCALE GENOMIC DNA]</scope>
    <source>
        <strain evidence="1 2">JCM 8201</strain>
    </source>
</reference>
<name>A0ABN3U7J5_9ACTN</name>
<comment type="caution">
    <text evidence="1">The sequence shown here is derived from an EMBL/GenBank/DDBJ whole genome shotgun (WGS) entry which is preliminary data.</text>
</comment>
<protein>
    <submittedName>
        <fullName evidence="1">Uncharacterized protein</fullName>
    </submittedName>
</protein>
<dbReference type="RefSeq" id="WP_344450771.1">
    <property type="nucleotide sequence ID" value="NZ_BAAATZ010000009.1"/>
</dbReference>
<evidence type="ECO:0000313" key="2">
    <source>
        <dbReference type="Proteomes" id="UP001501842"/>
    </source>
</evidence>
<organism evidence="1 2">
    <name type="scientific">Actinocorallia aurantiaca</name>
    <dbReference type="NCBI Taxonomy" id="46204"/>
    <lineage>
        <taxon>Bacteria</taxon>
        <taxon>Bacillati</taxon>
        <taxon>Actinomycetota</taxon>
        <taxon>Actinomycetes</taxon>
        <taxon>Streptosporangiales</taxon>
        <taxon>Thermomonosporaceae</taxon>
        <taxon>Actinocorallia</taxon>
    </lineage>
</organism>
<proteinExistence type="predicted"/>
<dbReference type="Proteomes" id="UP001501842">
    <property type="component" value="Unassembled WGS sequence"/>
</dbReference>
<gene>
    <name evidence="1" type="ORF">GCM10010439_27880</name>
</gene>
<evidence type="ECO:0000313" key="1">
    <source>
        <dbReference type="EMBL" id="GAA2726135.1"/>
    </source>
</evidence>